<keyword evidence="1" id="KW-1133">Transmembrane helix</keyword>
<feature type="transmembrane region" description="Helical" evidence="1">
    <location>
        <begin position="71"/>
        <end position="90"/>
    </location>
</feature>
<name>A0A481YWS7_9VIRU</name>
<protein>
    <submittedName>
        <fullName evidence="2">Uncharacterized protein</fullName>
    </submittedName>
</protein>
<organism evidence="2">
    <name type="scientific">Marseillevirus LCMAC201</name>
    <dbReference type="NCBI Taxonomy" id="2506605"/>
    <lineage>
        <taxon>Viruses</taxon>
        <taxon>Varidnaviria</taxon>
        <taxon>Bamfordvirae</taxon>
        <taxon>Nucleocytoviricota</taxon>
        <taxon>Megaviricetes</taxon>
        <taxon>Pimascovirales</taxon>
        <taxon>Pimascovirales incertae sedis</taxon>
        <taxon>Marseilleviridae</taxon>
    </lineage>
</organism>
<sequence length="102" mass="11664">MSLQGINDNIVVLGRKIDKLEQQVTHDRVVINTHPLIFVVLLVGFFITMDFWAVAAHSTIHRFHPRGHLRYWEYIILAGISLVVLIWVGYKNGIRLSMLGNG</sequence>
<keyword evidence="1" id="KW-0812">Transmembrane</keyword>
<proteinExistence type="predicted"/>
<reference evidence="2" key="1">
    <citation type="journal article" date="2019" name="MBio">
        <title>Virus Genomes from Deep Sea Sediments Expand the Ocean Megavirome and Support Independent Origins of Viral Gigantism.</title>
        <authorList>
            <person name="Backstrom D."/>
            <person name="Yutin N."/>
            <person name="Jorgensen S.L."/>
            <person name="Dharamshi J."/>
            <person name="Homa F."/>
            <person name="Zaremba-Niedwiedzka K."/>
            <person name="Spang A."/>
            <person name="Wolf Y.I."/>
            <person name="Koonin E.V."/>
            <person name="Ettema T.J."/>
        </authorList>
    </citation>
    <scope>NUCLEOTIDE SEQUENCE</scope>
</reference>
<feature type="transmembrane region" description="Helical" evidence="1">
    <location>
        <begin position="36"/>
        <end position="59"/>
    </location>
</feature>
<accession>A0A481YWS7</accession>
<gene>
    <name evidence="2" type="ORF">LCMAC201_04820</name>
</gene>
<keyword evidence="1" id="KW-0472">Membrane</keyword>
<dbReference type="EMBL" id="MK500359">
    <property type="protein sequence ID" value="QBK87569.1"/>
    <property type="molecule type" value="Genomic_DNA"/>
</dbReference>
<evidence type="ECO:0000256" key="1">
    <source>
        <dbReference type="SAM" id="Phobius"/>
    </source>
</evidence>
<evidence type="ECO:0000313" key="2">
    <source>
        <dbReference type="EMBL" id="QBK87569.1"/>
    </source>
</evidence>